<dbReference type="InterPro" id="IPR002363">
    <property type="entry name" value="Ribosomal_uL10_CS_bac"/>
</dbReference>
<evidence type="ECO:0000313" key="6">
    <source>
        <dbReference type="EMBL" id="BAS29099.1"/>
    </source>
</evidence>
<dbReference type="Gene3D" id="6.10.250.290">
    <property type="match status" value="1"/>
</dbReference>
<dbReference type="PROSITE" id="PS01109">
    <property type="entry name" value="RIBOSOMAL_L10"/>
    <property type="match status" value="1"/>
</dbReference>
<dbReference type="AlphaFoldDB" id="A0A0K2SQK4"/>
<evidence type="ECO:0000256" key="4">
    <source>
        <dbReference type="ARBA" id="ARBA00035202"/>
    </source>
</evidence>
<accession>A0A0K2SQK4</accession>
<dbReference type="Pfam" id="PF00466">
    <property type="entry name" value="Ribosomal_L10"/>
    <property type="match status" value="1"/>
</dbReference>
<dbReference type="PANTHER" id="PTHR11560">
    <property type="entry name" value="39S RIBOSOMAL PROTEIN L10, MITOCHONDRIAL"/>
    <property type="match status" value="1"/>
</dbReference>
<name>A0A0K2SQK4_LIMPI</name>
<dbReference type="KEGG" id="lpil:LIP_3282"/>
<dbReference type="GO" id="GO:0006412">
    <property type="term" value="P:translation"/>
    <property type="evidence" value="ECO:0007669"/>
    <property type="project" value="UniProtKB-UniRule"/>
</dbReference>
<comment type="similarity">
    <text evidence="1 5">Belongs to the universal ribosomal protein uL10 family.</text>
</comment>
<keyword evidence="5" id="KW-0694">RNA-binding</keyword>
<dbReference type="RefSeq" id="WP_082726673.1">
    <property type="nucleotide sequence ID" value="NZ_AP014924.1"/>
</dbReference>
<sequence>MPRPEKVAQVVDLTDRMRRSQAVLAADYRGLSVKAMGQLRSQMRQAGVDVKVVKNTLARRASDEAQVPELKAFLDGPTVLAFAYADPVAPAKVLDSFARQHQELQVKGGVLNGARVDAAGVTRLATLPGREELLAQVLRALQGPMSGLVYVLSGVPRKLVYALDALRREREAG</sequence>
<dbReference type="InterPro" id="IPR001790">
    <property type="entry name" value="Ribosomal_uL10"/>
</dbReference>
<dbReference type="InterPro" id="IPR047865">
    <property type="entry name" value="Ribosomal_uL10_bac_type"/>
</dbReference>
<keyword evidence="7" id="KW-1185">Reference proteome</keyword>
<evidence type="ECO:0000256" key="3">
    <source>
        <dbReference type="ARBA" id="ARBA00023274"/>
    </source>
</evidence>
<dbReference type="PATRIC" id="fig|1555112.3.peg.3320"/>
<dbReference type="CDD" id="cd05797">
    <property type="entry name" value="Ribosomal_L10"/>
    <property type="match status" value="1"/>
</dbReference>
<organism evidence="6 7">
    <name type="scientific">Limnochorda pilosa</name>
    <dbReference type="NCBI Taxonomy" id="1555112"/>
    <lineage>
        <taxon>Bacteria</taxon>
        <taxon>Bacillati</taxon>
        <taxon>Bacillota</taxon>
        <taxon>Limnochordia</taxon>
        <taxon>Limnochordales</taxon>
        <taxon>Limnochordaceae</taxon>
        <taxon>Limnochorda</taxon>
    </lineage>
</organism>
<dbReference type="GO" id="GO:0003735">
    <property type="term" value="F:structural constituent of ribosome"/>
    <property type="evidence" value="ECO:0007669"/>
    <property type="project" value="InterPro"/>
</dbReference>
<keyword evidence="2 5" id="KW-0689">Ribosomal protein</keyword>
<dbReference type="HAMAP" id="MF_00362">
    <property type="entry name" value="Ribosomal_uL10"/>
    <property type="match status" value="1"/>
</dbReference>
<dbReference type="GO" id="GO:0070180">
    <property type="term" value="F:large ribosomal subunit rRNA binding"/>
    <property type="evidence" value="ECO:0007669"/>
    <property type="project" value="UniProtKB-UniRule"/>
</dbReference>
<comment type="function">
    <text evidence="5">Forms part of the ribosomal stalk, playing a central role in the interaction of the ribosome with GTP-bound translation factors.</text>
</comment>
<evidence type="ECO:0000256" key="5">
    <source>
        <dbReference type="HAMAP-Rule" id="MF_00362"/>
    </source>
</evidence>
<evidence type="ECO:0000313" key="7">
    <source>
        <dbReference type="Proteomes" id="UP000065807"/>
    </source>
</evidence>
<gene>
    <name evidence="5" type="primary">rplJ</name>
    <name evidence="6" type="ORF">LIP_3282</name>
</gene>
<keyword evidence="3 5" id="KW-0687">Ribonucleoprotein</keyword>
<proteinExistence type="inferred from homology"/>
<reference evidence="7" key="2">
    <citation type="journal article" date="2016" name="Int. J. Syst. Evol. Microbiol.">
        <title>Complete genome sequence and cell structure of Limnochorda pilosa, a Gram-negative spore-former within the phylum Firmicutes.</title>
        <authorList>
            <person name="Watanabe M."/>
            <person name="Kojima H."/>
            <person name="Fukui M."/>
        </authorList>
    </citation>
    <scope>NUCLEOTIDE SEQUENCE [LARGE SCALE GENOMIC DNA]</scope>
    <source>
        <strain evidence="7">HC45</strain>
    </source>
</reference>
<evidence type="ECO:0000256" key="1">
    <source>
        <dbReference type="ARBA" id="ARBA00008889"/>
    </source>
</evidence>
<evidence type="ECO:0000256" key="2">
    <source>
        <dbReference type="ARBA" id="ARBA00022980"/>
    </source>
</evidence>
<dbReference type="Gene3D" id="3.30.70.1730">
    <property type="match status" value="1"/>
</dbReference>
<protein>
    <recommendedName>
        <fullName evidence="4 5">Large ribosomal subunit protein uL10</fullName>
    </recommendedName>
</protein>
<dbReference type="InterPro" id="IPR043141">
    <property type="entry name" value="Ribosomal_uL10-like_sf"/>
</dbReference>
<dbReference type="Proteomes" id="UP000065807">
    <property type="component" value="Chromosome"/>
</dbReference>
<reference evidence="7" key="1">
    <citation type="submission" date="2015-07" db="EMBL/GenBank/DDBJ databases">
        <title>Complete genome sequence and phylogenetic analysis of Limnochorda pilosa.</title>
        <authorList>
            <person name="Watanabe M."/>
            <person name="Kojima H."/>
            <person name="Fukui M."/>
        </authorList>
    </citation>
    <scope>NUCLEOTIDE SEQUENCE [LARGE SCALE GENOMIC DNA]</scope>
    <source>
        <strain evidence="7">HC45</strain>
    </source>
</reference>
<dbReference type="OrthoDB" id="9808307at2"/>
<dbReference type="GO" id="GO:0015934">
    <property type="term" value="C:large ribosomal subunit"/>
    <property type="evidence" value="ECO:0007669"/>
    <property type="project" value="InterPro"/>
</dbReference>
<dbReference type="STRING" id="1555112.LIP_3282"/>
<dbReference type="InterPro" id="IPR022973">
    <property type="entry name" value="Ribosomal_uL10_bac"/>
</dbReference>
<dbReference type="NCBIfam" id="NF000955">
    <property type="entry name" value="PRK00099.1-1"/>
    <property type="match status" value="1"/>
</dbReference>
<comment type="subunit">
    <text evidence="5">Part of the ribosomal stalk of the 50S ribosomal subunit. The N-terminus interacts with L11 and the large rRNA to form the base of the stalk. The C-terminus forms an elongated spine to which L12 dimers bind in a sequential fashion forming a multimeric L10(L12)X complex.</text>
</comment>
<dbReference type="EMBL" id="AP014924">
    <property type="protein sequence ID" value="BAS29099.1"/>
    <property type="molecule type" value="Genomic_DNA"/>
</dbReference>
<dbReference type="SUPFAM" id="SSF160369">
    <property type="entry name" value="Ribosomal protein L10-like"/>
    <property type="match status" value="1"/>
</dbReference>
<keyword evidence="5" id="KW-0699">rRNA-binding</keyword>